<keyword evidence="2" id="KW-0819">tRNA processing</keyword>
<dbReference type="Gene3D" id="3.40.50.150">
    <property type="entry name" value="Vaccinia Virus protein VP39"/>
    <property type="match status" value="1"/>
</dbReference>
<dbReference type="GO" id="GO:0032259">
    <property type="term" value="P:methylation"/>
    <property type="evidence" value="ECO:0007669"/>
    <property type="project" value="UniProtKB-KW"/>
</dbReference>
<dbReference type="NCBIfam" id="NF011650">
    <property type="entry name" value="PRK15068.1"/>
    <property type="match status" value="1"/>
</dbReference>
<dbReference type="AlphaFoldDB" id="A0A5B9MMH8"/>
<dbReference type="KEGG" id="smam:Mal15_56980"/>
<reference evidence="3 4" key="1">
    <citation type="submission" date="2019-02" db="EMBL/GenBank/DDBJ databases">
        <title>Planctomycetal bacteria perform biofilm scaping via a novel small molecule.</title>
        <authorList>
            <person name="Jeske O."/>
            <person name="Boedeker C."/>
            <person name="Wiegand S."/>
            <person name="Breitling P."/>
            <person name="Kallscheuer N."/>
            <person name="Jogler M."/>
            <person name="Rohde M."/>
            <person name="Petersen J."/>
            <person name="Medema M.H."/>
            <person name="Surup F."/>
            <person name="Jogler C."/>
        </authorList>
    </citation>
    <scope>NUCLEOTIDE SEQUENCE [LARGE SCALE GENOMIC DNA]</scope>
    <source>
        <strain evidence="3 4">Mal15</strain>
    </source>
</reference>
<dbReference type="GO" id="GO:0008168">
    <property type="term" value="F:methyltransferase activity"/>
    <property type="evidence" value="ECO:0007669"/>
    <property type="project" value="UniProtKB-KW"/>
</dbReference>
<keyword evidence="4" id="KW-1185">Reference proteome</keyword>
<evidence type="ECO:0000313" key="3">
    <source>
        <dbReference type="EMBL" id="QEG01620.1"/>
    </source>
</evidence>
<keyword evidence="1 3" id="KW-0808">Transferase</keyword>
<dbReference type="SUPFAM" id="SSF53335">
    <property type="entry name" value="S-adenosyl-L-methionine-dependent methyltransferases"/>
    <property type="match status" value="1"/>
</dbReference>
<sequence length="358" mass="40964">MAAARSKAEPWNELNRRRVVSYFLVHLPMPDRIPAWFDRRPLDEWLRSRGHDAFADSVAETCARRLHQPTNGDLKRWVRNLDALPPAEGRQLECRDGRVAVVGPAVQSTALRETLMAFHPWRKGPFDFLDLTIDTEWRSDWKWDRIAHAVDLSDKSVLDVGCGNGYYGWRMLEAGASIVMGIDPILRFLLQFEVFNRYQAKPRRNFVVPMVDTDLPEKLQAFDVVFSAGVLYHRTSPIDHLRSLAGALVPGGELVLETLIIDDDQPNVLVPEDRYAQMRNVWFIPSLAMLCRWIRRTGFEDIQTVDITATNTSEQRSTDWMTFQSLTDFLDPDDPSKTVEGYPGPIRATVVAKKKKAE</sequence>
<accession>A0A5B9MMH8</accession>
<dbReference type="GO" id="GO:0016765">
    <property type="term" value="F:transferase activity, transferring alkyl or aryl (other than methyl) groups"/>
    <property type="evidence" value="ECO:0007669"/>
    <property type="project" value="InterPro"/>
</dbReference>
<dbReference type="Pfam" id="PF08003">
    <property type="entry name" value="Methyltransf_9"/>
    <property type="match status" value="1"/>
</dbReference>
<evidence type="ECO:0000256" key="1">
    <source>
        <dbReference type="ARBA" id="ARBA00022679"/>
    </source>
</evidence>
<dbReference type="PANTHER" id="PTHR43464:SF95">
    <property type="entry name" value="TRNA U34 CARBOXYMETHYLTRANSFERASE"/>
    <property type="match status" value="1"/>
</dbReference>
<dbReference type="PANTHER" id="PTHR43464">
    <property type="entry name" value="METHYLTRANSFERASE"/>
    <property type="match status" value="1"/>
</dbReference>
<proteinExistence type="inferred from homology"/>
<evidence type="ECO:0000256" key="2">
    <source>
        <dbReference type="ARBA" id="ARBA00022694"/>
    </source>
</evidence>
<dbReference type="CDD" id="cd02440">
    <property type="entry name" value="AdoMet_MTases"/>
    <property type="match status" value="1"/>
</dbReference>
<evidence type="ECO:0000313" key="4">
    <source>
        <dbReference type="Proteomes" id="UP000321353"/>
    </source>
</evidence>
<dbReference type="EMBL" id="CP036264">
    <property type="protein sequence ID" value="QEG01620.1"/>
    <property type="molecule type" value="Genomic_DNA"/>
</dbReference>
<dbReference type="InterPro" id="IPR029063">
    <property type="entry name" value="SAM-dependent_MTases_sf"/>
</dbReference>
<dbReference type="InterPro" id="IPR010017">
    <property type="entry name" value="CmoB"/>
</dbReference>
<dbReference type="NCBIfam" id="TIGR00452">
    <property type="entry name" value="tRNA 5-methoxyuridine(34)/uridine 5-oxyacetic acid(34) synthase CmoB"/>
    <property type="match status" value="1"/>
</dbReference>
<dbReference type="EC" id="2.1.1.-" evidence="3"/>
<keyword evidence="3" id="KW-0489">Methyltransferase</keyword>
<dbReference type="GO" id="GO:0002098">
    <property type="term" value="P:tRNA wobble uridine modification"/>
    <property type="evidence" value="ECO:0007669"/>
    <property type="project" value="InterPro"/>
</dbReference>
<organism evidence="3 4">
    <name type="scientific">Stieleria maiorica</name>
    <dbReference type="NCBI Taxonomy" id="2795974"/>
    <lineage>
        <taxon>Bacteria</taxon>
        <taxon>Pseudomonadati</taxon>
        <taxon>Planctomycetota</taxon>
        <taxon>Planctomycetia</taxon>
        <taxon>Pirellulales</taxon>
        <taxon>Pirellulaceae</taxon>
        <taxon>Stieleria</taxon>
    </lineage>
</organism>
<protein>
    <submittedName>
        <fullName evidence="3">tRNA (Mo5U34)-methyltransferase</fullName>
        <ecNumber evidence="3">2.1.1.-</ecNumber>
    </submittedName>
</protein>
<dbReference type="Proteomes" id="UP000321353">
    <property type="component" value="Chromosome"/>
</dbReference>
<gene>
    <name evidence="3" type="primary">cmoB_2</name>
    <name evidence="3" type="ORF">Mal15_56980</name>
</gene>
<dbReference type="InterPro" id="IPR027555">
    <property type="entry name" value="Mo5U34_MeTrfas-like"/>
</dbReference>
<dbReference type="HAMAP" id="MF_01590">
    <property type="entry name" value="tRNA_carboxymethyltr_CmoB"/>
    <property type="match status" value="1"/>
</dbReference>
<name>A0A5B9MMH8_9BACT</name>